<name>A0A699H8S7_TANCI</name>
<feature type="domain" description="Reverse transcriptase/retrotransposon-derived protein RNase H-like" evidence="2">
    <location>
        <begin position="635"/>
        <end position="728"/>
    </location>
</feature>
<feature type="region of interest" description="Disordered" evidence="1">
    <location>
        <begin position="1"/>
        <end position="62"/>
    </location>
</feature>
<accession>A0A699H8S7</accession>
<dbReference type="GO" id="GO:0003887">
    <property type="term" value="F:DNA-directed DNA polymerase activity"/>
    <property type="evidence" value="ECO:0007669"/>
    <property type="project" value="UniProtKB-KW"/>
</dbReference>
<dbReference type="EMBL" id="BKCJ010120879">
    <property type="protein sequence ID" value="GEX64405.1"/>
    <property type="molecule type" value="Genomic_DNA"/>
</dbReference>
<dbReference type="SUPFAM" id="SSF56672">
    <property type="entry name" value="DNA/RNA polymerases"/>
    <property type="match status" value="1"/>
</dbReference>
<dbReference type="CDD" id="cd09274">
    <property type="entry name" value="RNase_HI_RT_Ty3"/>
    <property type="match status" value="1"/>
</dbReference>
<sequence>MIFDGLVKNVNNKGEGSSTPTEPHHTSSPKAQLPSHTTHTSPTLPPITTTSLPTVTPTETTPIWDVSQGEACPIDFGFIADQDRATIDKSSTLPYDSAPRVTSPAAIEGSMQQTIPELTSLCTSLQMQLFELTDKFQAQEVEINLLKEMIKLLEDKGVAATRSGDDALIKGSNMNEREVATERISDNTEEMATILTSMDATTVLASGVIDIPTASRPIPTASTPAEEQVPTGSDVVPTASSVQEVPTGSDVVPTASLVFATATVIDAQVARELEEQLEKEDQRTFEQIARDAEITRIHVEEELQIMIDGLDRNNETVAKYLQEYHPFASELPIKRRIELITNLVKYQDHYAKVHKYQSQQRKPRTKKQKRDYYMAVIRNNLGWKVKDFKEITFEEVEAKFKTIWEQIEDSVSKISMEKATWFKRKGIRLEQKQVKKMKTLEESSEEVFEEKIKEMIQLVPIEEAIAWKIFGIKGIDPRFCTYKILMEDEYKPAVKSQRRVNPKIHDVIKKEVIKLLDAGMIYPISNSPWVSPIHCVPKKGGMTIVANENNKLILTSLVTDWRVCIDYRKLNDATRKDHFPLPFMDQMLEREGIVLGHKISKSGIEVDRAKVDDFSKIARPMTHLLEKETPFVFPKECIDAFNTLKKKITEAPILVVPNLNLPFELMCDASDYAIGVVLGQRKSKHFQPIHYASKTMTEAQIHYTTTEKEMLAVVYAFEKFRPYLVLSKSIVYTDHSALKYLLNKQDAKPRKLLKFLKLAIRDLPGAIIVQISQRRRQGQISQKDEMPQNSIQVFEIFDIGLKTRWSRPFTIIRVFPYGTIELSQPNGLNFKVNGHRVKHYFDGNIPSNVALDLHTFHKDI</sequence>
<dbReference type="FunFam" id="3.10.20.370:FF:000001">
    <property type="entry name" value="Retrovirus-related Pol polyprotein from transposon 17.6-like protein"/>
    <property type="match status" value="1"/>
</dbReference>
<dbReference type="PANTHER" id="PTHR33064:SF37">
    <property type="entry name" value="RIBONUCLEASE H"/>
    <property type="match status" value="1"/>
</dbReference>
<evidence type="ECO:0000256" key="1">
    <source>
        <dbReference type="SAM" id="MobiDB-lite"/>
    </source>
</evidence>
<dbReference type="Pfam" id="PF17919">
    <property type="entry name" value="RT_RNaseH_2"/>
    <property type="match status" value="1"/>
</dbReference>
<reference evidence="3" key="1">
    <citation type="journal article" date="2019" name="Sci. Rep.">
        <title>Draft genome of Tanacetum cinerariifolium, the natural source of mosquito coil.</title>
        <authorList>
            <person name="Yamashiro T."/>
            <person name="Shiraishi A."/>
            <person name="Satake H."/>
            <person name="Nakayama K."/>
        </authorList>
    </citation>
    <scope>NUCLEOTIDE SEQUENCE</scope>
</reference>
<evidence type="ECO:0000259" key="2">
    <source>
        <dbReference type="Pfam" id="PF17919"/>
    </source>
</evidence>
<dbReference type="Gene3D" id="3.10.20.370">
    <property type="match status" value="1"/>
</dbReference>
<comment type="caution">
    <text evidence="3">The sequence shown here is derived from an EMBL/GenBank/DDBJ whole genome shotgun (WGS) entry which is preliminary data.</text>
</comment>
<evidence type="ECO:0000313" key="3">
    <source>
        <dbReference type="EMBL" id="GEX64405.1"/>
    </source>
</evidence>
<feature type="region of interest" description="Disordered" evidence="1">
    <location>
        <begin position="215"/>
        <end position="239"/>
    </location>
</feature>
<gene>
    <name evidence="3" type="ORF">Tci_336380</name>
</gene>
<dbReference type="PANTHER" id="PTHR33064">
    <property type="entry name" value="POL PROTEIN"/>
    <property type="match status" value="1"/>
</dbReference>
<keyword evidence="3" id="KW-0548">Nucleotidyltransferase</keyword>
<protein>
    <submittedName>
        <fullName evidence="3">DNA-directed DNA polymerase</fullName>
    </submittedName>
</protein>
<feature type="compositionally biased region" description="Low complexity" evidence="1">
    <location>
        <begin position="17"/>
        <end position="62"/>
    </location>
</feature>
<keyword evidence="3" id="KW-0239">DNA-directed DNA polymerase</keyword>
<organism evidence="3">
    <name type="scientific">Tanacetum cinerariifolium</name>
    <name type="common">Dalmatian daisy</name>
    <name type="synonym">Chrysanthemum cinerariifolium</name>
    <dbReference type="NCBI Taxonomy" id="118510"/>
    <lineage>
        <taxon>Eukaryota</taxon>
        <taxon>Viridiplantae</taxon>
        <taxon>Streptophyta</taxon>
        <taxon>Embryophyta</taxon>
        <taxon>Tracheophyta</taxon>
        <taxon>Spermatophyta</taxon>
        <taxon>Magnoliopsida</taxon>
        <taxon>eudicotyledons</taxon>
        <taxon>Gunneridae</taxon>
        <taxon>Pentapetalae</taxon>
        <taxon>asterids</taxon>
        <taxon>campanulids</taxon>
        <taxon>Asterales</taxon>
        <taxon>Asteraceae</taxon>
        <taxon>Asteroideae</taxon>
        <taxon>Anthemideae</taxon>
        <taxon>Anthemidinae</taxon>
        <taxon>Tanacetum</taxon>
    </lineage>
</organism>
<dbReference type="InterPro" id="IPR043502">
    <property type="entry name" value="DNA/RNA_pol_sf"/>
</dbReference>
<dbReference type="Gene3D" id="3.10.10.10">
    <property type="entry name" value="HIV Type 1 Reverse Transcriptase, subunit A, domain 1"/>
    <property type="match status" value="1"/>
</dbReference>
<dbReference type="AlphaFoldDB" id="A0A699H8S7"/>
<proteinExistence type="predicted"/>
<dbReference type="InterPro" id="IPR041577">
    <property type="entry name" value="RT_RNaseH_2"/>
</dbReference>
<dbReference type="InterPro" id="IPR051320">
    <property type="entry name" value="Viral_Replic_Matur_Polypro"/>
</dbReference>
<keyword evidence="3" id="KW-0808">Transferase</keyword>